<dbReference type="PANTHER" id="PTHR12677:SF59">
    <property type="entry name" value="GOLGI APPARATUS MEMBRANE PROTEIN TVP38-RELATED"/>
    <property type="match status" value="1"/>
</dbReference>
<proteinExistence type="inferred from homology"/>
<accession>A0A0L7THB5</accession>
<evidence type="ECO:0000256" key="5">
    <source>
        <dbReference type="ARBA" id="ARBA00023136"/>
    </source>
</evidence>
<dbReference type="Proteomes" id="UP000037088">
    <property type="component" value="Unassembled WGS sequence"/>
</dbReference>
<dbReference type="OrthoDB" id="9812980at2"/>
<keyword evidence="3 6" id="KW-0812">Transmembrane</keyword>
<comment type="caution">
    <text evidence="6">Lacks conserved residue(s) required for the propagation of feature annotation.</text>
</comment>
<dbReference type="AlphaFoldDB" id="A0A0L7THB5"/>
<protein>
    <recommendedName>
        <fullName evidence="6">TVP38/TMEM64 family membrane protein</fullName>
    </recommendedName>
</protein>
<organism evidence="8 9">
    <name type="scientific">Winslowiella iniecta</name>
    <dbReference type="NCBI Taxonomy" id="1560201"/>
    <lineage>
        <taxon>Bacteria</taxon>
        <taxon>Pseudomonadati</taxon>
        <taxon>Pseudomonadota</taxon>
        <taxon>Gammaproteobacteria</taxon>
        <taxon>Enterobacterales</taxon>
        <taxon>Erwiniaceae</taxon>
        <taxon>Winslowiella</taxon>
    </lineage>
</organism>
<dbReference type="EMBL" id="JRXE01000011">
    <property type="protein sequence ID" value="KOC90304.1"/>
    <property type="molecule type" value="Genomic_DNA"/>
</dbReference>
<evidence type="ECO:0000256" key="2">
    <source>
        <dbReference type="ARBA" id="ARBA00022475"/>
    </source>
</evidence>
<feature type="transmembrane region" description="Helical" evidence="6">
    <location>
        <begin position="12"/>
        <end position="36"/>
    </location>
</feature>
<keyword evidence="4 6" id="KW-1133">Transmembrane helix</keyword>
<dbReference type="EMBL" id="JRXF01000003">
    <property type="protein sequence ID" value="KOC94734.1"/>
    <property type="molecule type" value="Genomic_DNA"/>
</dbReference>
<comment type="subcellular location">
    <subcellularLocation>
        <location evidence="1 6">Cell membrane</location>
        <topology evidence="1 6">Multi-pass membrane protein</topology>
    </subcellularLocation>
</comment>
<keyword evidence="10" id="KW-1185">Reference proteome</keyword>
<evidence type="ECO:0000256" key="6">
    <source>
        <dbReference type="RuleBase" id="RU366058"/>
    </source>
</evidence>
<keyword evidence="2 6" id="KW-1003">Cell membrane</keyword>
<evidence type="ECO:0000313" key="9">
    <source>
        <dbReference type="Proteomes" id="UP000036851"/>
    </source>
</evidence>
<dbReference type="Proteomes" id="UP000036851">
    <property type="component" value="Unassembled WGS sequence"/>
</dbReference>
<comment type="caution">
    <text evidence="8">The sequence shown here is derived from an EMBL/GenBank/DDBJ whole genome shotgun (WGS) entry which is preliminary data.</text>
</comment>
<evidence type="ECO:0000313" key="7">
    <source>
        <dbReference type="EMBL" id="KOC90304.1"/>
    </source>
</evidence>
<evidence type="ECO:0000313" key="8">
    <source>
        <dbReference type="EMBL" id="KOC94734.1"/>
    </source>
</evidence>
<dbReference type="GO" id="GO:0005886">
    <property type="term" value="C:plasma membrane"/>
    <property type="evidence" value="ECO:0007669"/>
    <property type="project" value="UniProtKB-SubCell"/>
</dbReference>
<comment type="similarity">
    <text evidence="6">Belongs to the TVP38/TMEM64 family.</text>
</comment>
<feature type="transmembrane region" description="Helical" evidence="6">
    <location>
        <begin position="48"/>
        <end position="68"/>
    </location>
</feature>
<sequence>MDPTISEELIAWLQAMGSLGPALFAGVFILATLLLFPASPLAMLAGYLYGSLTGSVATSFAGLTGPLIRK</sequence>
<dbReference type="PATRIC" id="fig|1560201.3.peg.2041"/>
<evidence type="ECO:0000256" key="3">
    <source>
        <dbReference type="ARBA" id="ARBA00022692"/>
    </source>
</evidence>
<keyword evidence="5 6" id="KW-0472">Membrane</keyword>
<dbReference type="InterPro" id="IPR015414">
    <property type="entry name" value="TMEM64"/>
</dbReference>
<evidence type="ECO:0000313" key="10">
    <source>
        <dbReference type="Proteomes" id="UP000037088"/>
    </source>
</evidence>
<gene>
    <name evidence="7" type="ORF">NG42_09565</name>
    <name evidence="8" type="ORF">NG43_02775</name>
</gene>
<reference evidence="9 10" key="1">
    <citation type="journal article" date="2015" name="Int. J. Syst. Evol. Microbiol.">
        <title>Erwinia iniecta sp. nov., isolated from Russian wheat aphids (Diuraphis noxia).</title>
        <authorList>
            <person name="Campillo T."/>
            <person name="Luna E."/>
            <person name="Portier P."/>
            <person name="Fischer-Le Saux M."/>
            <person name="Lapitan N."/>
            <person name="Tisserat N.A."/>
            <person name="Leach J.E."/>
        </authorList>
    </citation>
    <scope>NUCLEOTIDE SEQUENCE [LARGE SCALE GENOMIC DNA]</scope>
    <source>
        <strain evidence="7 10">B120</strain>
        <strain evidence="8 9">B149</strain>
    </source>
</reference>
<evidence type="ECO:0000256" key="4">
    <source>
        <dbReference type="ARBA" id="ARBA00022989"/>
    </source>
</evidence>
<evidence type="ECO:0000256" key="1">
    <source>
        <dbReference type="ARBA" id="ARBA00004651"/>
    </source>
</evidence>
<dbReference type="PANTHER" id="PTHR12677">
    <property type="entry name" value="GOLGI APPARATUS MEMBRANE PROTEIN TVP38-RELATED"/>
    <property type="match status" value="1"/>
</dbReference>
<name>A0A0L7THB5_9GAMM</name>
<dbReference type="RefSeq" id="WP_052899073.1">
    <property type="nucleotide sequence ID" value="NZ_JRXE01000011.1"/>
</dbReference>